<sequence length="272" mass="30490">MQGVLYVSHGSRVEEATIEAISCIRAAHQHVGTSLWEICFLELTDPTVQQGMERLVQQGATSIIIVPVLLLSAGHYFKDLPHEVEGFKKQYPNVTFRYAKPLGVQERIIDVLVERIEEVRSEPETNIDVLLVGRGSRYPETKRDIEAIAHKLKKKLNGAETEVSYLAAASPTFEEGLSTTLTKQGSQTIVVPYLWFTGKLIGSMQKKINDLREKNVDIKLCGYLNNHPNMVLALSDRVNEVLQKPAGSDIEHTFDTRTKKGGGYVEYYPYNG</sequence>
<keyword evidence="1" id="KW-0479">Metal-binding</keyword>
<protein>
    <submittedName>
        <fullName evidence="3">Sirohydrochlorin ferrochelatase</fullName>
    </submittedName>
</protein>
<dbReference type="CDD" id="cd03414">
    <property type="entry name" value="CbiX_SirB_C"/>
    <property type="match status" value="1"/>
</dbReference>
<dbReference type="InterPro" id="IPR002762">
    <property type="entry name" value="CbiX-like"/>
</dbReference>
<dbReference type="Gene3D" id="3.40.50.1400">
    <property type="match status" value="2"/>
</dbReference>
<evidence type="ECO:0000256" key="1">
    <source>
        <dbReference type="ARBA" id="ARBA00022723"/>
    </source>
</evidence>
<keyword evidence="4" id="KW-1185">Reference proteome</keyword>
<proteinExistence type="predicted"/>
<dbReference type="eggNOG" id="COG2138">
    <property type="taxonomic scope" value="Bacteria"/>
</dbReference>
<dbReference type="SUPFAM" id="SSF53800">
    <property type="entry name" value="Chelatase"/>
    <property type="match status" value="1"/>
</dbReference>
<organism evidence="3 4">
    <name type="scientific">Pontibacillus marinus BH030004 = DSM 16465</name>
    <dbReference type="NCBI Taxonomy" id="1385511"/>
    <lineage>
        <taxon>Bacteria</taxon>
        <taxon>Bacillati</taxon>
        <taxon>Bacillota</taxon>
        <taxon>Bacilli</taxon>
        <taxon>Bacillales</taxon>
        <taxon>Bacillaceae</taxon>
        <taxon>Pontibacillus</taxon>
    </lineage>
</organism>
<evidence type="ECO:0000256" key="2">
    <source>
        <dbReference type="ARBA" id="ARBA00023239"/>
    </source>
</evidence>
<dbReference type="PANTHER" id="PTHR33542">
    <property type="entry name" value="SIROHYDROCHLORIN FERROCHELATASE, CHLOROPLASTIC"/>
    <property type="match status" value="1"/>
</dbReference>
<dbReference type="PANTHER" id="PTHR33542:SF3">
    <property type="entry name" value="SIROHYDROCHLORIN FERROCHELATASE, CHLOROPLASTIC"/>
    <property type="match status" value="1"/>
</dbReference>
<dbReference type="RefSeq" id="WP_081672869.1">
    <property type="nucleotide sequence ID" value="NZ_AULJ01000001.1"/>
</dbReference>
<dbReference type="OrthoDB" id="9797895at2"/>
<dbReference type="STRING" id="1385511.GCA_000425225_00091"/>
<evidence type="ECO:0000313" key="3">
    <source>
        <dbReference type="EMBL" id="KGX91813.1"/>
    </source>
</evidence>
<keyword evidence="2" id="KW-0456">Lyase</keyword>
<dbReference type="Pfam" id="PF01903">
    <property type="entry name" value="CbiX"/>
    <property type="match status" value="2"/>
</dbReference>
<dbReference type="CDD" id="cd03416">
    <property type="entry name" value="CbiX_SirB_N"/>
    <property type="match status" value="1"/>
</dbReference>
<gene>
    <name evidence="3" type="ORF">N783_00825</name>
</gene>
<reference evidence="3 4" key="1">
    <citation type="submission" date="2013-08" db="EMBL/GenBank/DDBJ databases">
        <authorList>
            <person name="Huang J."/>
            <person name="Wang G."/>
        </authorList>
    </citation>
    <scope>NUCLEOTIDE SEQUENCE [LARGE SCALE GENOMIC DNA]</scope>
    <source>
        <strain evidence="3 4">BH030004</strain>
    </source>
</reference>
<dbReference type="InterPro" id="IPR050963">
    <property type="entry name" value="Sirohydro_Cobaltochel/CbiX"/>
</dbReference>
<dbReference type="GO" id="GO:0046872">
    <property type="term" value="F:metal ion binding"/>
    <property type="evidence" value="ECO:0007669"/>
    <property type="project" value="UniProtKB-KW"/>
</dbReference>
<name>A0A0A5GKQ7_9BACI</name>
<dbReference type="GO" id="GO:0016829">
    <property type="term" value="F:lyase activity"/>
    <property type="evidence" value="ECO:0007669"/>
    <property type="project" value="UniProtKB-KW"/>
</dbReference>
<dbReference type="AlphaFoldDB" id="A0A0A5GKQ7"/>
<evidence type="ECO:0000313" key="4">
    <source>
        <dbReference type="Proteomes" id="UP000030403"/>
    </source>
</evidence>
<accession>A0A0A5GKQ7</accession>
<dbReference type="Proteomes" id="UP000030403">
    <property type="component" value="Unassembled WGS sequence"/>
</dbReference>
<comment type="caution">
    <text evidence="3">The sequence shown here is derived from an EMBL/GenBank/DDBJ whole genome shotgun (WGS) entry which is preliminary data.</text>
</comment>
<dbReference type="EMBL" id="AVPF01000001">
    <property type="protein sequence ID" value="KGX91813.1"/>
    <property type="molecule type" value="Genomic_DNA"/>
</dbReference>